<dbReference type="EMBL" id="BK016058">
    <property type="protein sequence ID" value="DAF91591.1"/>
    <property type="molecule type" value="Genomic_DNA"/>
</dbReference>
<organism evidence="1">
    <name type="scientific">Siphoviridae sp. ctcK97</name>
    <dbReference type="NCBI Taxonomy" id="2825571"/>
    <lineage>
        <taxon>Viruses</taxon>
        <taxon>Duplodnaviria</taxon>
        <taxon>Heunggongvirae</taxon>
        <taxon>Uroviricota</taxon>
        <taxon>Caudoviricetes</taxon>
    </lineage>
</organism>
<dbReference type="Pfam" id="PF04883">
    <property type="entry name" value="HK97-gp10_like"/>
    <property type="match status" value="1"/>
</dbReference>
<reference evidence="1" key="1">
    <citation type="journal article" date="2021" name="Proc. Natl. Acad. Sci. U.S.A.">
        <title>A Catalog of Tens of Thousands of Viruses from Human Metagenomes Reveals Hidden Associations with Chronic Diseases.</title>
        <authorList>
            <person name="Tisza M.J."/>
            <person name="Buck C.B."/>
        </authorList>
    </citation>
    <scope>NUCLEOTIDE SEQUENCE</scope>
    <source>
        <strain evidence="1">CtcK97</strain>
    </source>
</reference>
<protein>
    <submittedName>
        <fullName evidence="1">Type I neck protein</fullName>
    </submittedName>
</protein>
<evidence type="ECO:0000313" key="1">
    <source>
        <dbReference type="EMBL" id="DAF91591.1"/>
    </source>
</evidence>
<dbReference type="InterPro" id="IPR010064">
    <property type="entry name" value="HK97-gp10_tail"/>
</dbReference>
<proteinExistence type="predicted"/>
<sequence>MIEMKFDAEFDMSKWLTQVKNKKLRDVLATAGTRGVAALRANTPVGTGKTAASWQYKVKQTKRGVKIVWYNTNIVSKVPIAIILQYGHGTRQGGYVQGRDYINPAMKPIFDEIDRMVGRAING</sequence>
<name>A0A8S5UAS6_9CAUD</name>
<accession>A0A8S5UAS6</accession>